<dbReference type="EMBL" id="JBHSRI010000018">
    <property type="protein sequence ID" value="MFC6040131.1"/>
    <property type="molecule type" value="Genomic_DNA"/>
</dbReference>
<dbReference type="Proteomes" id="UP001596170">
    <property type="component" value="Unassembled WGS sequence"/>
</dbReference>
<dbReference type="RefSeq" id="WP_377734439.1">
    <property type="nucleotide sequence ID" value="NZ_JBHSRI010000018.1"/>
</dbReference>
<keyword evidence="1" id="KW-0812">Transmembrane</keyword>
<sequence>MISKKISFSLLGGLLIGLAISLVLMDYKDMSFEILDQGGIESRWIREIDFNFIFNASLLVIGTSILLFVIWTFIEKFVAKKYLSDSNN</sequence>
<feature type="transmembrane region" description="Helical" evidence="1">
    <location>
        <begin position="6"/>
        <end position="25"/>
    </location>
</feature>
<evidence type="ECO:0000256" key="1">
    <source>
        <dbReference type="SAM" id="Phobius"/>
    </source>
</evidence>
<keyword evidence="1" id="KW-1133">Transmembrane helix</keyword>
<protein>
    <submittedName>
        <fullName evidence="2">Uncharacterized protein</fullName>
    </submittedName>
</protein>
<organism evidence="2 3">
    <name type="scientific">Paenisporosarcina macmurdoensis</name>
    <dbReference type="NCBI Taxonomy" id="212659"/>
    <lineage>
        <taxon>Bacteria</taxon>
        <taxon>Bacillati</taxon>
        <taxon>Bacillota</taxon>
        <taxon>Bacilli</taxon>
        <taxon>Bacillales</taxon>
        <taxon>Caryophanaceae</taxon>
        <taxon>Paenisporosarcina</taxon>
    </lineage>
</organism>
<reference evidence="3" key="1">
    <citation type="journal article" date="2019" name="Int. J. Syst. Evol. Microbiol.">
        <title>The Global Catalogue of Microorganisms (GCM) 10K type strain sequencing project: providing services to taxonomists for standard genome sequencing and annotation.</title>
        <authorList>
            <consortium name="The Broad Institute Genomics Platform"/>
            <consortium name="The Broad Institute Genome Sequencing Center for Infectious Disease"/>
            <person name="Wu L."/>
            <person name="Ma J."/>
        </authorList>
    </citation>
    <scope>NUCLEOTIDE SEQUENCE [LARGE SCALE GENOMIC DNA]</scope>
    <source>
        <strain evidence="3">CCUG 54527</strain>
    </source>
</reference>
<comment type="caution">
    <text evidence="2">The sequence shown here is derived from an EMBL/GenBank/DDBJ whole genome shotgun (WGS) entry which is preliminary data.</text>
</comment>
<keyword evidence="3" id="KW-1185">Reference proteome</keyword>
<proteinExistence type="predicted"/>
<evidence type="ECO:0000313" key="3">
    <source>
        <dbReference type="Proteomes" id="UP001596170"/>
    </source>
</evidence>
<name>A0ABW1LA40_9BACL</name>
<accession>A0ABW1LA40</accession>
<feature type="transmembrane region" description="Helical" evidence="1">
    <location>
        <begin position="52"/>
        <end position="74"/>
    </location>
</feature>
<evidence type="ECO:0000313" key="2">
    <source>
        <dbReference type="EMBL" id="MFC6040131.1"/>
    </source>
</evidence>
<keyword evidence="1" id="KW-0472">Membrane</keyword>
<gene>
    <name evidence="2" type="ORF">ACFPYN_11940</name>
</gene>